<keyword evidence="5" id="KW-0496">Mitochondrion</keyword>
<keyword evidence="4" id="KW-0256">Endoplasmic reticulum</keyword>
<dbReference type="Pfam" id="PF12697">
    <property type="entry name" value="Abhydrolase_6"/>
    <property type="match status" value="1"/>
</dbReference>
<feature type="domain" description="AB hydrolase-1" evidence="7">
    <location>
        <begin position="19"/>
        <end position="133"/>
    </location>
</feature>
<evidence type="ECO:0000256" key="5">
    <source>
        <dbReference type="ARBA" id="ARBA00023128"/>
    </source>
</evidence>
<dbReference type="InterPro" id="IPR029058">
    <property type="entry name" value="AB_hydrolase_fold"/>
</dbReference>
<keyword evidence="9" id="KW-1185">Reference proteome</keyword>
<protein>
    <recommendedName>
        <fullName evidence="7">AB hydrolase-1 domain-containing protein</fullName>
    </recommendedName>
</protein>
<evidence type="ECO:0000313" key="8">
    <source>
        <dbReference type="EMBL" id="KAF2791859.1"/>
    </source>
</evidence>
<dbReference type="Proteomes" id="UP000799757">
    <property type="component" value="Unassembled WGS sequence"/>
</dbReference>
<name>A0A6A6X6B3_9PLEO</name>
<dbReference type="OrthoDB" id="427518at2759"/>
<evidence type="ECO:0000256" key="6">
    <source>
        <dbReference type="ARBA" id="ARBA00023136"/>
    </source>
</evidence>
<comment type="subcellular location">
    <subcellularLocation>
        <location evidence="2">Endoplasmic reticulum</location>
    </subcellularLocation>
    <subcellularLocation>
        <location evidence="3">Membrane</location>
    </subcellularLocation>
    <subcellularLocation>
        <location evidence="1">Mitochondrion</location>
    </subcellularLocation>
</comment>
<dbReference type="PANTHER" id="PTHR48182:SF2">
    <property type="entry name" value="PROTEIN SERAC1"/>
    <property type="match status" value="1"/>
</dbReference>
<dbReference type="PANTHER" id="PTHR48182">
    <property type="entry name" value="PROTEIN SERAC1"/>
    <property type="match status" value="1"/>
</dbReference>
<dbReference type="AlphaFoldDB" id="A0A6A6X6B3"/>
<gene>
    <name evidence="8" type="ORF">K505DRAFT_308700</name>
</gene>
<evidence type="ECO:0000259" key="7">
    <source>
        <dbReference type="Pfam" id="PF12697"/>
    </source>
</evidence>
<evidence type="ECO:0000313" key="9">
    <source>
        <dbReference type="Proteomes" id="UP000799757"/>
    </source>
</evidence>
<dbReference type="GO" id="GO:0016020">
    <property type="term" value="C:membrane"/>
    <property type="evidence" value="ECO:0007669"/>
    <property type="project" value="UniProtKB-SubCell"/>
</dbReference>
<dbReference type="SUPFAM" id="SSF53474">
    <property type="entry name" value="alpha/beta-Hydrolases"/>
    <property type="match status" value="1"/>
</dbReference>
<dbReference type="GO" id="GO:0005783">
    <property type="term" value="C:endoplasmic reticulum"/>
    <property type="evidence" value="ECO:0007669"/>
    <property type="project" value="UniProtKB-SubCell"/>
</dbReference>
<accession>A0A6A6X6B3</accession>
<evidence type="ECO:0000256" key="3">
    <source>
        <dbReference type="ARBA" id="ARBA00004370"/>
    </source>
</evidence>
<reference evidence="8" key="1">
    <citation type="journal article" date="2020" name="Stud. Mycol.">
        <title>101 Dothideomycetes genomes: a test case for predicting lifestyles and emergence of pathogens.</title>
        <authorList>
            <person name="Haridas S."/>
            <person name="Albert R."/>
            <person name="Binder M."/>
            <person name="Bloem J."/>
            <person name="Labutti K."/>
            <person name="Salamov A."/>
            <person name="Andreopoulos B."/>
            <person name="Baker S."/>
            <person name="Barry K."/>
            <person name="Bills G."/>
            <person name="Bluhm B."/>
            <person name="Cannon C."/>
            <person name="Castanera R."/>
            <person name="Culley D."/>
            <person name="Daum C."/>
            <person name="Ezra D."/>
            <person name="Gonzalez J."/>
            <person name="Henrissat B."/>
            <person name="Kuo A."/>
            <person name="Liang C."/>
            <person name="Lipzen A."/>
            <person name="Lutzoni F."/>
            <person name="Magnuson J."/>
            <person name="Mondo S."/>
            <person name="Nolan M."/>
            <person name="Ohm R."/>
            <person name="Pangilinan J."/>
            <person name="Park H.-J."/>
            <person name="Ramirez L."/>
            <person name="Alfaro M."/>
            <person name="Sun H."/>
            <person name="Tritt A."/>
            <person name="Yoshinaga Y."/>
            <person name="Zwiers L.-H."/>
            <person name="Turgeon B."/>
            <person name="Goodwin S."/>
            <person name="Spatafora J."/>
            <person name="Crous P."/>
            <person name="Grigoriev I."/>
        </authorList>
    </citation>
    <scope>NUCLEOTIDE SEQUENCE</scope>
    <source>
        <strain evidence="8">CBS 109.77</strain>
    </source>
</reference>
<proteinExistence type="predicted"/>
<sequence>MATYGLMEVYEGETPAVDIVFLHGLRGDVKETWSKGPCLWPRDLLATDLPNSRILLYGYDSSITHWDQSTVAQTDLRSDAEDMCAKLAAKRASTDSNDRPIILIAHSLGGLVAAQAVILGEGRPEGDAAKELANHLRGMMFFGTPFRGSSTAGPAEIVRRILSVFGVNTQDQTLRLLGMDSERLTQLNYEFPELLRKRLASQTPGSEIKAFFFYESLKTSGVMVVDRASAQLPGCGESSPIRADHRGMCKFGSKSDEGYDVALRNIENMILPGKNENLPATEQRNIYNSGKILNLAQGNMNIGSMSIGHF</sequence>
<dbReference type="Gene3D" id="3.40.50.1820">
    <property type="entry name" value="alpha/beta hydrolase"/>
    <property type="match status" value="1"/>
</dbReference>
<dbReference type="InterPro" id="IPR000073">
    <property type="entry name" value="AB_hydrolase_1"/>
</dbReference>
<dbReference type="GO" id="GO:0005739">
    <property type="term" value="C:mitochondrion"/>
    <property type="evidence" value="ECO:0007669"/>
    <property type="project" value="UniProtKB-SubCell"/>
</dbReference>
<dbReference type="InterPro" id="IPR052374">
    <property type="entry name" value="SERAC1"/>
</dbReference>
<keyword evidence="6" id="KW-0472">Membrane</keyword>
<evidence type="ECO:0000256" key="2">
    <source>
        <dbReference type="ARBA" id="ARBA00004240"/>
    </source>
</evidence>
<evidence type="ECO:0000256" key="1">
    <source>
        <dbReference type="ARBA" id="ARBA00004173"/>
    </source>
</evidence>
<dbReference type="EMBL" id="MU001998">
    <property type="protein sequence ID" value="KAF2791859.1"/>
    <property type="molecule type" value="Genomic_DNA"/>
</dbReference>
<evidence type="ECO:0000256" key="4">
    <source>
        <dbReference type="ARBA" id="ARBA00022824"/>
    </source>
</evidence>
<organism evidence="8 9">
    <name type="scientific">Melanomma pulvis-pyrius CBS 109.77</name>
    <dbReference type="NCBI Taxonomy" id="1314802"/>
    <lineage>
        <taxon>Eukaryota</taxon>
        <taxon>Fungi</taxon>
        <taxon>Dikarya</taxon>
        <taxon>Ascomycota</taxon>
        <taxon>Pezizomycotina</taxon>
        <taxon>Dothideomycetes</taxon>
        <taxon>Pleosporomycetidae</taxon>
        <taxon>Pleosporales</taxon>
        <taxon>Melanommataceae</taxon>
        <taxon>Melanomma</taxon>
    </lineage>
</organism>